<feature type="compositionally biased region" description="Low complexity" evidence="1">
    <location>
        <begin position="53"/>
        <end position="72"/>
    </location>
</feature>
<reference evidence="4" key="2">
    <citation type="submission" date="2021-09" db="EMBL/GenBank/DDBJ databases">
        <authorList>
            <person name="Gilroy R."/>
        </authorList>
    </citation>
    <scope>NUCLEOTIDE SEQUENCE</scope>
    <source>
        <strain evidence="4">ChiGjej5B5-22894</strain>
    </source>
</reference>
<feature type="region of interest" description="Disordered" evidence="1">
    <location>
        <begin position="1"/>
        <end position="73"/>
    </location>
</feature>
<accession>A0A921MYF9</accession>
<name>A0A921MYF9_9MICO</name>
<dbReference type="Proteomes" id="UP000742460">
    <property type="component" value="Unassembled WGS sequence"/>
</dbReference>
<sequence length="301" mass="31044">MTLPPNDPYSQPAPQGQWGQPSPAPQDQWGQPAPQGQWGQPSPAPQDQWTPHAQGAPAPGQAPGQAPGAQPGTDLGADLGAALSFSGRGLLRNPVAFLVSGLVYVVLMMLVIGGGFAGGFIAMFSMIESNPSSDAAVGTAMLVFYAVVFGASLLAMPIGLLWQSGAARAAGIIRDGGRPSIGQTFIGPGRVLLTALLYGLAVFVGMLLLYIPGLIAAVMFMYAVPAALRGASPVDALKESYSLAKANLGTTIIAYLVLTVVTSVASMIVIPVLVLAPFTMLFQLGMYERLSGRQLAEPAQG</sequence>
<evidence type="ECO:0000313" key="5">
    <source>
        <dbReference type="Proteomes" id="UP000742460"/>
    </source>
</evidence>
<proteinExistence type="predicted"/>
<feature type="transmembrane region" description="Helical" evidence="2">
    <location>
        <begin position="252"/>
        <end position="282"/>
    </location>
</feature>
<evidence type="ECO:0000256" key="2">
    <source>
        <dbReference type="SAM" id="Phobius"/>
    </source>
</evidence>
<evidence type="ECO:0000259" key="3">
    <source>
        <dbReference type="Pfam" id="PF25231"/>
    </source>
</evidence>
<evidence type="ECO:0000313" key="4">
    <source>
        <dbReference type="EMBL" id="HJG92246.1"/>
    </source>
</evidence>
<dbReference type="InterPro" id="IPR057169">
    <property type="entry name" value="DUF7847"/>
</dbReference>
<keyword evidence="2" id="KW-0812">Transmembrane</keyword>
<feature type="compositionally biased region" description="Polar residues" evidence="1">
    <location>
        <begin position="8"/>
        <end position="20"/>
    </location>
</feature>
<reference evidence="4" key="1">
    <citation type="journal article" date="2021" name="PeerJ">
        <title>Extensive microbial diversity within the chicken gut microbiome revealed by metagenomics and culture.</title>
        <authorList>
            <person name="Gilroy R."/>
            <person name="Ravi A."/>
            <person name="Getino M."/>
            <person name="Pursley I."/>
            <person name="Horton D.L."/>
            <person name="Alikhan N.F."/>
            <person name="Baker D."/>
            <person name="Gharbi K."/>
            <person name="Hall N."/>
            <person name="Watson M."/>
            <person name="Adriaenssens E.M."/>
            <person name="Foster-Nyarko E."/>
            <person name="Jarju S."/>
            <person name="Secka A."/>
            <person name="Antonio M."/>
            <person name="Oren A."/>
            <person name="Chaudhuri R.R."/>
            <person name="La Ragione R."/>
            <person name="Hildebrand F."/>
            <person name="Pallen M.J."/>
        </authorList>
    </citation>
    <scope>NUCLEOTIDE SEQUENCE</scope>
    <source>
        <strain evidence="4">ChiGjej5B5-22894</strain>
    </source>
</reference>
<feature type="transmembrane region" description="Helical" evidence="2">
    <location>
        <begin position="142"/>
        <end position="162"/>
    </location>
</feature>
<feature type="transmembrane region" description="Helical" evidence="2">
    <location>
        <begin position="95"/>
        <end position="122"/>
    </location>
</feature>
<dbReference type="Pfam" id="PF25231">
    <property type="entry name" value="DUF7847"/>
    <property type="match status" value="1"/>
</dbReference>
<evidence type="ECO:0000256" key="1">
    <source>
        <dbReference type="SAM" id="MobiDB-lite"/>
    </source>
</evidence>
<keyword evidence="2" id="KW-0472">Membrane</keyword>
<organism evidence="4 5">
    <name type="scientific">Brachybacterium massiliense</name>
    <dbReference type="NCBI Taxonomy" id="1755098"/>
    <lineage>
        <taxon>Bacteria</taxon>
        <taxon>Bacillati</taxon>
        <taxon>Actinomycetota</taxon>
        <taxon>Actinomycetes</taxon>
        <taxon>Micrococcales</taxon>
        <taxon>Dermabacteraceae</taxon>
        <taxon>Brachybacterium</taxon>
    </lineage>
</organism>
<comment type="caution">
    <text evidence="4">The sequence shown here is derived from an EMBL/GenBank/DDBJ whole genome shotgun (WGS) entry which is preliminary data.</text>
</comment>
<dbReference type="EMBL" id="DYUE01000256">
    <property type="protein sequence ID" value="HJG92246.1"/>
    <property type="molecule type" value="Genomic_DNA"/>
</dbReference>
<feature type="compositionally biased region" description="Low complexity" evidence="1">
    <location>
        <begin position="25"/>
        <end position="41"/>
    </location>
</feature>
<dbReference type="AlphaFoldDB" id="A0A921MYF9"/>
<protein>
    <recommendedName>
        <fullName evidence="3">DUF7847 domain-containing protein</fullName>
    </recommendedName>
</protein>
<keyword evidence="2" id="KW-1133">Transmembrane helix</keyword>
<feature type="domain" description="DUF7847" evidence="3">
    <location>
        <begin position="198"/>
        <end position="281"/>
    </location>
</feature>
<feature type="transmembrane region" description="Helical" evidence="2">
    <location>
        <begin position="195"/>
        <end position="224"/>
    </location>
</feature>
<gene>
    <name evidence="4" type="ORF">K8V81_11050</name>
</gene>